<evidence type="ECO:0000256" key="1">
    <source>
        <dbReference type="SAM" id="Phobius"/>
    </source>
</evidence>
<keyword evidence="1" id="KW-1133">Transmembrane helix</keyword>
<dbReference type="RefSeq" id="WP_148692451.1">
    <property type="nucleotide sequence ID" value="NZ_CP020477.1"/>
</dbReference>
<evidence type="ECO:0008006" key="4">
    <source>
        <dbReference type="Google" id="ProtNLM"/>
    </source>
</evidence>
<feature type="transmembrane region" description="Helical" evidence="1">
    <location>
        <begin position="100"/>
        <end position="122"/>
    </location>
</feature>
<evidence type="ECO:0000313" key="2">
    <source>
        <dbReference type="EMBL" id="ARM76658.1"/>
    </source>
</evidence>
<keyword evidence="1" id="KW-0812">Transmembrane</keyword>
<gene>
    <name evidence="2" type="ORF">B6F84_11960</name>
</gene>
<reference evidence="2 3" key="1">
    <citation type="submission" date="2017-03" db="EMBL/GenBank/DDBJ databases">
        <title>Sulfur activation and transportation mechanism of thermophilic Archaea Acidianus manzaensis YN-25.</title>
        <authorList>
            <person name="Ma Y."/>
            <person name="Yang Y."/>
            <person name="Xia J."/>
        </authorList>
    </citation>
    <scope>NUCLEOTIDE SEQUENCE [LARGE SCALE GENOMIC DNA]</scope>
    <source>
        <strain evidence="2 3">YN-25</strain>
    </source>
</reference>
<dbReference type="EMBL" id="CP020477">
    <property type="protein sequence ID" value="ARM76658.1"/>
    <property type="molecule type" value="Genomic_DNA"/>
</dbReference>
<dbReference type="GeneID" id="41591650"/>
<proteinExistence type="predicted"/>
<dbReference type="STRING" id="282676.B6F84_11960"/>
<sequence>MFIQDILIVALLGLTHGFDPDHITTAKMLKKFRKVVIFALSHSLGFVLLAIPLSIILILIKINTFILQISADVIGIIIGMILMISVLINKEFELEPKSMGIVQGALVVTPSKLLTVVLAITVDSFINSIFILSLFILTSTISIIALSLLKYIPNRFSKLANIIISLVTIIFFSISIVEIL</sequence>
<evidence type="ECO:0000313" key="3">
    <source>
        <dbReference type="Proteomes" id="UP000193404"/>
    </source>
</evidence>
<dbReference type="KEGG" id="aman:B6F84_11960"/>
<accession>A0A1W6K2A5</accession>
<protein>
    <recommendedName>
        <fullName evidence="4">Nickel/cobalt efflux system</fullName>
    </recommendedName>
</protein>
<feature type="transmembrane region" description="Helical" evidence="1">
    <location>
        <begin position="35"/>
        <end position="60"/>
    </location>
</feature>
<dbReference type="AlphaFoldDB" id="A0A1W6K2A5"/>
<dbReference type="Proteomes" id="UP000193404">
    <property type="component" value="Chromosome"/>
</dbReference>
<feature type="transmembrane region" description="Helical" evidence="1">
    <location>
        <begin position="66"/>
        <end position="88"/>
    </location>
</feature>
<dbReference type="OrthoDB" id="43301at2157"/>
<organism evidence="2 3">
    <name type="scientific">Acidianus manzaensis</name>
    <dbReference type="NCBI Taxonomy" id="282676"/>
    <lineage>
        <taxon>Archaea</taxon>
        <taxon>Thermoproteota</taxon>
        <taxon>Thermoprotei</taxon>
        <taxon>Sulfolobales</taxon>
        <taxon>Sulfolobaceae</taxon>
        <taxon>Acidianus</taxon>
    </lineage>
</organism>
<keyword evidence="3" id="KW-1185">Reference proteome</keyword>
<feature type="transmembrane region" description="Helical" evidence="1">
    <location>
        <begin position="159"/>
        <end position="177"/>
    </location>
</feature>
<keyword evidence="1" id="KW-0472">Membrane</keyword>
<feature type="transmembrane region" description="Helical" evidence="1">
    <location>
        <begin position="128"/>
        <end position="152"/>
    </location>
</feature>
<name>A0A1W6K2A5_9CREN</name>